<dbReference type="OrthoDB" id="27073at2759"/>
<evidence type="ECO:0000256" key="1">
    <source>
        <dbReference type="PROSITE-ProRule" id="PRU00330"/>
    </source>
</evidence>
<dbReference type="InterPro" id="IPR019559">
    <property type="entry name" value="Cullin_neddylation_domain"/>
</dbReference>
<dbReference type="InterPro" id="IPR045093">
    <property type="entry name" value="Cullin"/>
</dbReference>
<name>A0A8S1STQ5_PAROT</name>
<dbReference type="SMART" id="SM00884">
    <property type="entry name" value="Cullin_Nedd8"/>
    <property type="match status" value="1"/>
</dbReference>
<dbReference type="Proteomes" id="UP000683925">
    <property type="component" value="Unassembled WGS sequence"/>
</dbReference>
<dbReference type="Pfam" id="PF10557">
    <property type="entry name" value="Cullin_Nedd8"/>
    <property type="match status" value="1"/>
</dbReference>
<evidence type="ECO:0000259" key="3">
    <source>
        <dbReference type="PROSITE" id="PS50069"/>
    </source>
</evidence>
<keyword evidence="5" id="KW-1185">Reference proteome</keyword>
<feature type="domain" description="Cullin family profile" evidence="3">
    <location>
        <begin position="415"/>
        <end position="648"/>
    </location>
</feature>
<dbReference type="Pfam" id="PF00888">
    <property type="entry name" value="Cullin"/>
    <property type="match status" value="1"/>
</dbReference>
<dbReference type="PROSITE" id="PS50069">
    <property type="entry name" value="CULLIN_2"/>
    <property type="match status" value="1"/>
</dbReference>
<dbReference type="InterPro" id="IPR001373">
    <property type="entry name" value="Cullin_N"/>
</dbReference>
<evidence type="ECO:0000313" key="4">
    <source>
        <dbReference type="EMBL" id="CAD8144245.1"/>
    </source>
</evidence>
<dbReference type="GO" id="GO:0031625">
    <property type="term" value="F:ubiquitin protein ligase binding"/>
    <property type="evidence" value="ECO:0007669"/>
    <property type="project" value="InterPro"/>
</dbReference>
<dbReference type="PANTHER" id="PTHR11932">
    <property type="entry name" value="CULLIN"/>
    <property type="match status" value="1"/>
</dbReference>
<dbReference type="OMA" id="ICEMLEQ"/>
<sequence length="780" mass="92720">MSNTKDKELFESYTNEVCQLMRSNQDVSMSKARYMALYNWTYQFGNEQVIQLKQIFEDWLLKYLKTQLIPELLNSQDFIQTFIFEQALFKSLLRYLSILFYNYDSSKGSSQLYIVELGLLNFDKLVLSNDVLKQRYKEALIDRLNQIRHNNNQNQKQQLLTYLEVLDLNDMAQSSRLEITTIEKEVIINVRQKTPKMATLPSPQNDFDNFLFDVIQEGTKKFYSELSLTWLTRGSSTEYVKQATNQILIEESLREQLYQKFSRSNDIMKIFICEMLEQNVDQIIQNPQDGLYQQFLQLKNSSDLSPILKIYQLYKNTPNYIENQLKEFQKFVQTQVTQMLTESEEPGQQQQQLQQKQPQQQQANRNLQIHIAQIDNLQKIYEYCLRLVVNCFEGSHRFRNNMELAFKEKLNQADRFMDKLSMYIHVSLKDKLKETNNEEDRQKFEKFNKNILAFIQFINSKGKLFQKITDNLKNRIFRGEIKNFGYEEEFLKSLRREHPEHLPSDLLTVWKDYKYYRNLDNEIQTLLSNKKLLQGAQAQFTIFTRTNSLKEFNTQNKKDNFIPPKMVKDAISQMELFYQTKQQTEKKQLVWNFRIGQSLINYKFGPSVQQVGKIIVSNLQLFVILYLKQYGSRSKSELLNDTGINYDEELTQQMENLLDLRIIVENEGKFYLQTDQTKLKTQLVPNRPISLVPKRVGENTEDQIMLKKERDLKIQSSIVRLMKTNKEMYYHQICAGVQKGLLGYYDFFSQDILAQIDELINSNYIKRDERINNKFLYTPV</sequence>
<proteinExistence type="inferred from homology"/>
<organism evidence="4 5">
    <name type="scientific">Paramecium octaurelia</name>
    <dbReference type="NCBI Taxonomy" id="43137"/>
    <lineage>
        <taxon>Eukaryota</taxon>
        <taxon>Sar</taxon>
        <taxon>Alveolata</taxon>
        <taxon>Ciliophora</taxon>
        <taxon>Intramacronucleata</taxon>
        <taxon>Oligohymenophorea</taxon>
        <taxon>Peniculida</taxon>
        <taxon>Parameciidae</taxon>
        <taxon>Paramecium</taxon>
    </lineage>
</organism>
<evidence type="ECO:0000313" key="5">
    <source>
        <dbReference type="Proteomes" id="UP000683925"/>
    </source>
</evidence>
<evidence type="ECO:0000256" key="2">
    <source>
        <dbReference type="RuleBase" id="RU003829"/>
    </source>
</evidence>
<dbReference type="EMBL" id="CAJJDP010000016">
    <property type="protein sequence ID" value="CAD8144245.1"/>
    <property type="molecule type" value="Genomic_DNA"/>
</dbReference>
<protein>
    <recommendedName>
        <fullName evidence="3">Cullin family profile domain-containing protein</fullName>
    </recommendedName>
</protein>
<accession>A0A8S1STQ5</accession>
<dbReference type="InterPro" id="IPR016158">
    <property type="entry name" value="Cullin_homology"/>
</dbReference>
<reference evidence="4" key="1">
    <citation type="submission" date="2021-01" db="EMBL/GenBank/DDBJ databases">
        <authorList>
            <consortium name="Genoscope - CEA"/>
            <person name="William W."/>
        </authorList>
    </citation>
    <scope>NUCLEOTIDE SEQUENCE</scope>
</reference>
<dbReference type="AlphaFoldDB" id="A0A8S1STQ5"/>
<comment type="caution">
    <text evidence="4">The sequence shown here is derived from an EMBL/GenBank/DDBJ whole genome shotgun (WGS) entry which is preliminary data.</text>
</comment>
<dbReference type="GO" id="GO:0006511">
    <property type="term" value="P:ubiquitin-dependent protein catabolic process"/>
    <property type="evidence" value="ECO:0007669"/>
    <property type="project" value="InterPro"/>
</dbReference>
<comment type="similarity">
    <text evidence="1 2">Belongs to the cullin family.</text>
</comment>
<gene>
    <name evidence="4" type="ORF">POCTA_138.1.T0160050</name>
</gene>